<organism evidence="1 2">
    <name type="scientific">Argiope bruennichi</name>
    <name type="common">Wasp spider</name>
    <name type="synonym">Aranea bruennichi</name>
    <dbReference type="NCBI Taxonomy" id="94029"/>
    <lineage>
        <taxon>Eukaryota</taxon>
        <taxon>Metazoa</taxon>
        <taxon>Ecdysozoa</taxon>
        <taxon>Arthropoda</taxon>
        <taxon>Chelicerata</taxon>
        <taxon>Arachnida</taxon>
        <taxon>Araneae</taxon>
        <taxon>Araneomorphae</taxon>
        <taxon>Entelegynae</taxon>
        <taxon>Araneoidea</taxon>
        <taxon>Araneidae</taxon>
        <taxon>Argiope</taxon>
    </lineage>
</organism>
<dbReference type="AlphaFoldDB" id="A0A8T0FWV2"/>
<evidence type="ECO:0000313" key="2">
    <source>
        <dbReference type="Proteomes" id="UP000807504"/>
    </source>
</evidence>
<comment type="caution">
    <text evidence="1">The sequence shown here is derived from an EMBL/GenBank/DDBJ whole genome shotgun (WGS) entry which is preliminary data.</text>
</comment>
<proteinExistence type="predicted"/>
<reference evidence="1" key="1">
    <citation type="journal article" date="2020" name="bioRxiv">
        <title>Chromosome-level reference genome of the European wasp spider Argiope bruennichi: a resource for studies on range expansion and evolutionary adaptation.</title>
        <authorList>
            <person name="Sheffer M.M."/>
            <person name="Hoppe A."/>
            <person name="Krehenwinkel H."/>
            <person name="Uhl G."/>
            <person name="Kuss A.W."/>
            <person name="Jensen L."/>
            <person name="Jensen C."/>
            <person name="Gillespie R.G."/>
            <person name="Hoff K.J."/>
            <person name="Prost S."/>
        </authorList>
    </citation>
    <scope>NUCLEOTIDE SEQUENCE</scope>
</reference>
<dbReference type="Proteomes" id="UP000807504">
    <property type="component" value="Unassembled WGS sequence"/>
</dbReference>
<keyword evidence="2" id="KW-1185">Reference proteome</keyword>
<accession>A0A8T0FWV2</accession>
<gene>
    <name evidence="1" type="ORF">HNY73_003065</name>
</gene>
<evidence type="ECO:0000313" key="1">
    <source>
        <dbReference type="EMBL" id="KAF8795186.1"/>
    </source>
</evidence>
<protein>
    <submittedName>
        <fullName evidence="1">Uncharacterized protein</fullName>
    </submittedName>
</protein>
<reference evidence="1" key="2">
    <citation type="submission" date="2020-06" db="EMBL/GenBank/DDBJ databases">
        <authorList>
            <person name="Sheffer M."/>
        </authorList>
    </citation>
    <scope>NUCLEOTIDE SEQUENCE</scope>
</reference>
<name>A0A8T0FWV2_ARGBR</name>
<sequence length="96" mass="11121">MFVPTEGIHICTRVAFPYSTSLWCQISASWLTPIDWRLDYILHIAFSNICRHVEDDIIKIKVFICIRDYFVFDKGQLIGALDQRNTAVRGMGSLRL</sequence>
<dbReference type="EMBL" id="JABXBU010000002">
    <property type="protein sequence ID" value="KAF8795186.1"/>
    <property type="molecule type" value="Genomic_DNA"/>
</dbReference>